<evidence type="ECO:0000313" key="13">
    <source>
        <dbReference type="Proteomes" id="UP001224775"/>
    </source>
</evidence>
<feature type="domain" description="Aldehyde dehydrogenase" evidence="10">
    <location>
        <begin position="590"/>
        <end position="861"/>
    </location>
</feature>
<evidence type="ECO:0000256" key="2">
    <source>
        <dbReference type="ARBA" id="ARBA00013002"/>
    </source>
</evidence>
<dbReference type="HAMAP" id="MF_00412">
    <property type="entry name" value="ProA"/>
    <property type="match status" value="1"/>
</dbReference>
<evidence type="ECO:0000256" key="5">
    <source>
        <dbReference type="ARBA" id="ARBA00022857"/>
    </source>
</evidence>
<dbReference type="InterPro" id="IPR016162">
    <property type="entry name" value="Ald_DH_N"/>
</dbReference>
<dbReference type="SUPFAM" id="SSF53633">
    <property type="entry name" value="Carbamate kinase-like"/>
    <property type="match status" value="1"/>
</dbReference>
<sequence>MATPSNCDVPNGGADSADDFVETPKLVTVEAETRPDFKELQSIERKRREILLRVSLLLFPCINDGYYVPESMYGFSKACSGRIQDVAGLAKTQLPVELGEKLVRHFNAAHIAGYVGLNAIGMGSPYSKTFFFDHYNAENNLLTPGEMKILSHHDMDNSGLCMKELITWCQLDVAQARKDGHIDSYQEKFMHDKILAFRAAMDGMYDYTDQPPHFFYIHFLVLLSALYLPLFAIDTAFTGGWGAEKAIGLDVLQGIIVFLQCIFVVGLRSLGTKMIDPYGDDLEDLSVINYVEGTLEICATIMKSKQPAKELLSTRILLVETMPKELESRRALRNARRVLIKAGTSVVANDDGRPSLTRLGSICEQIAELHRNGVQIIMVSSGATGMGKRLMRKHGRMNMTMAEVASFGESIDQLSNADQGGGAQRTRSESGDAMSESANRGYTEGDLFSDNDSLAALCARSFACDLCILLTDVDGVFDRPPSEKGAKLLSFYSQEQSVGIGEKSKHGRGGMASKISAAQSAVKPGSKTRACVVVSGTDLNAIRSLTSKAYDGTDQGEPKGTLFATPGSPLEQQALKEIAAAKLNSEVSISEDARKMATASRDEARKLQSLPHSERKAILYAVADALEAQKDTLLKANAIDLENAEKDGTSTQLVSRLKLTDSKLATLSSGIRQIADQSDPLGVVKAKREVADGLTLSQITVPIGVLMIIFESRPDSMPQISALALASGNGLLLKGGKEAAHSNEAIHKVIGDAVEAGSGGKIKRDIIALVTSRGQVADMLKLDDVVDLVIPRGSNALVSYIKANTRIPVLGHADGVCHVYVDKSANDAAVISKIVVDAKTDYPSACNAMETLLLHKDTLQTVAMPVLMNLRASGVKVLGGPKAMSSGLCDVPAKEMKCEYGDLTCMVEIVDDMDQAIDWIHKYGSGHTEAIVCADDSDAGEEFLQRVDAACVFKNASTRFADGYRFGLGAEVGISTGRIHARGPVGVEGLLTVKWQLRSADGINYVGEFGGDNPTKKYTHKELM</sequence>
<keyword evidence="12" id="KW-0808">Transferase</keyword>
<dbReference type="Pfam" id="PF00696">
    <property type="entry name" value="AA_kinase"/>
    <property type="match status" value="2"/>
</dbReference>
<dbReference type="Gene3D" id="3.40.309.10">
    <property type="entry name" value="Aldehyde Dehydrogenase, Chain A, domain 2"/>
    <property type="match status" value="1"/>
</dbReference>
<dbReference type="Proteomes" id="UP001224775">
    <property type="component" value="Unassembled WGS sequence"/>
</dbReference>
<dbReference type="GO" id="GO:0008652">
    <property type="term" value="P:amino acid biosynthetic process"/>
    <property type="evidence" value="ECO:0007669"/>
    <property type="project" value="UniProtKB-KW"/>
</dbReference>
<dbReference type="InterPro" id="IPR019797">
    <property type="entry name" value="Glutamate_5-kinase_CS"/>
</dbReference>
<feature type="transmembrane region" description="Helical" evidence="9">
    <location>
        <begin position="249"/>
        <end position="267"/>
    </location>
</feature>
<feature type="domain" description="Aspartate/glutamate/uridylate kinase" evidence="11">
    <location>
        <begin position="445"/>
        <end position="525"/>
    </location>
</feature>
<evidence type="ECO:0000256" key="8">
    <source>
        <dbReference type="SAM" id="MobiDB-lite"/>
    </source>
</evidence>
<protein>
    <recommendedName>
        <fullName evidence="2">glutamate-5-semialdehyde dehydrogenase</fullName>
        <ecNumber evidence="2">1.2.1.41</ecNumber>
    </recommendedName>
</protein>
<dbReference type="InterPro" id="IPR001048">
    <property type="entry name" value="Asp/Glu/Uridylate_kinase"/>
</dbReference>
<dbReference type="InterPro" id="IPR016163">
    <property type="entry name" value="Ald_DH_C"/>
</dbReference>
<evidence type="ECO:0000256" key="1">
    <source>
        <dbReference type="ARBA" id="ARBA00004985"/>
    </source>
</evidence>
<dbReference type="GO" id="GO:0005254">
    <property type="term" value="F:chloride channel activity"/>
    <property type="evidence" value="ECO:0007669"/>
    <property type="project" value="InterPro"/>
</dbReference>
<feature type="domain" description="Aspartate/glutamate/uridylate kinase" evidence="11">
    <location>
        <begin position="337"/>
        <end position="406"/>
    </location>
</feature>
<keyword evidence="5" id="KW-0521">NADP</keyword>
<dbReference type="PROSITE" id="PS00902">
    <property type="entry name" value="GLUTAMATE_5_KINASE"/>
    <property type="match status" value="1"/>
</dbReference>
<dbReference type="CDD" id="cd07079">
    <property type="entry name" value="ALDH_F18-19_ProA-GPR"/>
    <property type="match status" value="1"/>
</dbReference>
<evidence type="ECO:0000256" key="7">
    <source>
        <dbReference type="ARBA" id="ARBA00049024"/>
    </source>
</evidence>
<evidence type="ECO:0000256" key="9">
    <source>
        <dbReference type="SAM" id="Phobius"/>
    </source>
</evidence>
<dbReference type="InterPro" id="IPR015590">
    <property type="entry name" value="Aldehyde_DH_dom"/>
</dbReference>
<keyword evidence="3" id="KW-0028">Amino-acid biosynthesis</keyword>
<evidence type="ECO:0000313" key="12">
    <source>
        <dbReference type="EMBL" id="KAK1743154.1"/>
    </source>
</evidence>
<dbReference type="SUPFAM" id="SSF53720">
    <property type="entry name" value="ALDH-like"/>
    <property type="match status" value="1"/>
</dbReference>
<dbReference type="InterPro" id="IPR016161">
    <property type="entry name" value="Ald_DH/histidinol_DH"/>
</dbReference>
<dbReference type="Gene3D" id="3.40.605.10">
    <property type="entry name" value="Aldehyde Dehydrogenase, Chain A, domain 1"/>
    <property type="match status" value="1"/>
</dbReference>
<accession>A0AAD8YB24</accession>
<evidence type="ECO:0000259" key="11">
    <source>
        <dbReference type="Pfam" id="PF00696"/>
    </source>
</evidence>
<dbReference type="AlphaFoldDB" id="A0AAD8YB24"/>
<keyword evidence="9" id="KW-0812">Transmembrane</keyword>
<dbReference type="NCBIfam" id="TIGR00407">
    <property type="entry name" value="proA"/>
    <property type="match status" value="1"/>
</dbReference>
<reference evidence="12" key="1">
    <citation type="submission" date="2023-06" db="EMBL/GenBank/DDBJ databases">
        <title>Survivors Of The Sea: Transcriptome response of Skeletonema marinoi to long-term dormancy.</title>
        <authorList>
            <person name="Pinder M.I.M."/>
            <person name="Kourtchenko O."/>
            <person name="Robertson E.K."/>
            <person name="Larsson T."/>
            <person name="Maumus F."/>
            <person name="Osuna-Cruz C.M."/>
            <person name="Vancaester E."/>
            <person name="Stenow R."/>
            <person name="Vandepoele K."/>
            <person name="Ploug H."/>
            <person name="Bruchert V."/>
            <person name="Godhe A."/>
            <person name="Topel M."/>
        </authorList>
    </citation>
    <scope>NUCLEOTIDE SEQUENCE</scope>
    <source>
        <strain evidence="12">R05AC</strain>
    </source>
</reference>
<dbReference type="EC" id="1.2.1.41" evidence="2"/>
<keyword evidence="13" id="KW-1185">Reference proteome</keyword>
<dbReference type="InterPro" id="IPR036393">
    <property type="entry name" value="AceGlu_kinase-like_sf"/>
</dbReference>
<dbReference type="PANTHER" id="PTHR11063">
    <property type="entry name" value="GLUTAMATE SEMIALDEHYDE DEHYDROGENASE"/>
    <property type="match status" value="1"/>
</dbReference>
<keyword evidence="6" id="KW-0560">Oxidoreductase</keyword>
<evidence type="ECO:0000256" key="3">
    <source>
        <dbReference type="ARBA" id="ARBA00022605"/>
    </source>
</evidence>
<proteinExistence type="inferred from homology"/>
<feature type="region of interest" description="Disordered" evidence="8">
    <location>
        <begin position="415"/>
        <end position="439"/>
    </location>
</feature>
<comment type="caution">
    <text evidence="12">The sequence shown here is derived from an EMBL/GenBank/DDBJ whole genome shotgun (WGS) entry which is preliminary data.</text>
</comment>
<dbReference type="GO" id="GO:0004349">
    <property type="term" value="F:glutamate 5-kinase activity"/>
    <property type="evidence" value="ECO:0007669"/>
    <property type="project" value="InterPro"/>
</dbReference>
<evidence type="ECO:0000256" key="4">
    <source>
        <dbReference type="ARBA" id="ARBA00022650"/>
    </source>
</evidence>
<feature type="transmembrane region" description="Helical" evidence="9">
    <location>
        <begin position="214"/>
        <end position="237"/>
    </location>
</feature>
<dbReference type="InterPro" id="IPR021134">
    <property type="entry name" value="Bestrophin-like"/>
</dbReference>
<comment type="pathway">
    <text evidence="1">Amino-acid biosynthesis; L-proline biosynthesis; L-glutamate 5-semialdehyde from L-glutamate: step 2/2.</text>
</comment>
<gene>
    <name evidence="12" type="ORF">QTG54_005775</name>
</gene>
<dbReference type="NCBIfam" id="NF001221">
    <property type="entry name" value="PRK00197.1"/>
    <property type="match status" value="1"/>
</dbReference>
<dbReference type="EMBL" id="JATAAI010000009">
    <property type="protein sequence ID" value="KAK1743154.1"/>
    <property type="molecule type" value="Genomic_DNA"/>
</dbReference>
<comment type="catalytic activity">
    <reaction evidence="7">
        <text>L-glutamate 5-semialdehyde + phosphate + NADP(+) = L-glutamyl 5-phosphate + NADPH + H(+)</text>
        <dbReference type="Rhea" id="RHEA:19541"/>
        <dbReference type="ChEBI" id="CHEBI:15378"/>
        <dbReference type="ChEBI" id="CHEBI:43474"/>
        <dbReference type="ChEBI" id="CHEBI:57783"/>
        <dbReference type="ChEBI" id="CHEBI:58066"/>
        <dbReference type="ChEBI" id="CHEBI:58274"/>
        <dbReference type="ChEBI" id="CHEBI:58349"/>
        <dbReference type="EC" id="1.2.1.41"/>
    </reaction>
</comment>
<keyword evidence="9" id="KW-0472">Membrane</keyword>
<organism evidence="12 13">
    <name type="scientific">Skeletonema marinoi</name>
    <dbReference type="NCBI Taxonomy" id="267567"/>
    <lineage>
        <taxon>Eukaryota</taxon>
        <taxon>Sar</taxon>
        <taxon>Stramenopiles</taxon>
        <taxon>Ochrophyta</taxon>
        <taxon>Bacillariophyta</taxon>
        <taxon>Coscinodiscophyceae</taxon>
        <taxon>Thalassiosirophycidae</taxon>
        <taxon>Thalassiosirales</taxon>
        <taxon>Skeletonemataceae</taxon>
        <taxon>Skeletonema</taxon>
        <taxon>Skeletonema marinoi-dohrnii complex</taxon>
    </lineage>
</organism>
<keyword evidence="9" id="KW-1133">Transmembrane helix</keyword>
<evidence type="ECO:0000256" key="6">
    <source>
        <dbReference type="ARBA" id="ARBA00023002"/>
    </source>
</evidence>
<dbReference type="InterPro" id="IPR020593">
    <property type="entry name" value="G-glutamylP_reductase_CS"/>
</dbReference>
<evidence type="ECO:0000259" key="10">
    <source>
        <dbReference type="Pfam" id="PF00171"/>
    </source>
</evidence>
<name>A0AAD8YB24_9STRA</name>
<keyword evidence="4" id="KW-0641">Proline biosynthesis</keyword>
<dbReference type="Pfam" id="PF01062">
    <property type="entry name" value="Bestrophin"/>
    <property type="match status" value="1"/>
</dbReference>
<dbReference type="PANTHER" id="PTHR11063:SF8">
    <property type="entry name" value="DELTA-1-PYRROLINE-5-CARBOXYLATE SYNTHASE"/>
    <property type="match status" value="1"/>
</dbReference>
<dbReference type="Gene3D" id="3.40.1160.10">
    <property type="entry name" value="Acetylglutamate kinase-like"/>
    <property type="match status" value="2"/>
</dbReference>
<dbReference type="InterPro" id="IPR000965">
    <property type="entry name" value="GPR_dom"/>
</dbReference>
<dbReference type="Pfam" id="PF00171">
    <property type="entry name" value="Aldedh"/>
    <property type="match status" value="1"/>
</dbReference>
<dbReference type="GO" id="GO:0004350">
    <property type="term" value="F:glutamate-5-semialdehyde dehydrogenase activity"/>
    <property type="evidence" value="ECO:0007669"/>
    <property type="project" value="UniProtKB-EC"/>
</dbReference>
<dbReference type="PROSITE" id="PS01223">
    <property type="entry name" value="PROA"/>
    <property type="match status" value="1"/>
</dbReference>